<feature type="region of interest" description="Disordered" evidence="2">
    <location>
        <begin position="27"/>
        <end position="66"/>
    </location>
</feature>
<dbReference type="EMBL" id="CAAALY010271294">
    <property type="protein sequence ID" value="VEL41844.1"/>
    <property type="molecule type" value="Genomic_DNA"/>
</dbReference>
<evidence type="ECO:0000313" key="5">
    <source>
        <dbReference type="Proteomes" id="UP000784294"/>
    </source>
</evidence>
<protein>
    <recommendedName>
        <fullName evidence="3">ELM2 domain-containing protein</fullName>
    </recommendedName>
</protein>
<name>A0A3S5AZW6_9PLAT</name>
<organism evidence="4 5">
    <name type="scientific">Protopolystoma xenopodis</name>
    <dbReference type="NCBI Taxonomy" id="117903"/>
    <lineage>
        <taxon>Eukaryota</taxon>
        <taxon>Metazoa</taxon>
        <taxon>Spiralia</taxon>
        <taxon>Lophotrochozoa</taxon>
        <taxon>Platyhelminthes</taxon>
        <taxon>Monogenea</taxon>
        <taxon>Polyopisthocotylea</taxon>
        <taxon>Polystomatidea</taxon>
        <taxon>Polystomatidae</taxon>
        <taxon>Protopolystoma</taxon>
    </lineage>
</organism>
<reference evidence="4" key="1">
    <citation type="submission" date="2018-11" db="EMBL/GenBank/DDBJ databases">
        <authorList>
            <consortium name="Pathogen Informatics"/>
        </authorList>
    </citation>
    <scope>NUCLEOTIDE SEQUENCE</scope>
</reference>
<accession>A0A3S5AZW6</accession>
<dbReference type="AlphaFoldDB" id="A0A3S5AZW6"/>
<keyword evidence="1" id="KW-0539">Nucleus</keyword>
<proteinExistence type="predicted"/>
<feature type="domain" description="ELM2" evidence="3">
    <location>
        <begin position="1"/>
        <end position="153"/>
    </location>
</feature>
<dbReference type="Proteomes" id="UP000784294">
    <property type="component" value="Unassembled WGS sequence"/>
</dbReference>
<comment type="caution">
    <text evidence="4">The sequence shown here is derived from an EMBL/GenBank/DDBJ whole genome shotgun (WGS) entry which is preliminary data.</text>
</comment>
<evidence type="ECO:0000313" key="4">
    <source>
        <dbReference type="EMBL" id="VEL41844.1"/>
    </source>
</evidence>
<keyword evidence="5" id="KW-1185">Reference proteome</keyword>
<evidence type="ECO:0000256" key="1">
    <source>
        <dbReference type="ARBA" id="ARBA00023242"/>
    </source>
</evidence>
<dbReference type="InterPro" id="IPR000949">
    <property type="entry name" value="ELM2_dom"/>
</dbReference>
<gene>
    <name evidence="4" type="ORF">PXEA_LOCUS35284</name>
</gene>
<dbReference type="Gene3D" id="4.10.1240.50">
    <property type="match status" value="1"/>
</dbReference>
<dbReference type="OrthoDB" id="2193595at2759"/>
<evidence type="ECO:0000256" key="2">
    <source>
        <dbReference type="SAM" id="MobiDB-lite"/>
    </source>
</evidence>
<dbReference type="PROSITE" id="PS51156">
    <property type="entry name" value="ELM2"/>
    <property type="match status" value="1"/>
</dbReference>
<sequence>MIGERDPRLDQVWEALRWLPPPQFTANALNATSSQNGVPSGQPNSSCGTKTSAFSHASGTDTDQASAGQISGHLSFVEWSRLNPADADLFGLLVKAVGLWARAHDPSSVVRQSFLLGATAAASRDITMQYTHDLLHKAGYDIRRAVHLLLPSRPIIPYTTYNESVVIFFI</sequence>
<evidence type="ECO:0000259" key="3">
    <source>
        <dbReference type="PROSITE" id="PS51156"/>
    </source>
</evidence>